<name>A0ABP5IWJ1_9ACTN</name>
<sequence length="147" mass="15823">MFKEGSRIFGFTIAGIAAAALLYVVGVFAVGGAAWFTAPFRGEVDARERTEGSGAFRITSYEEFFDLCTAAQDAEDQIAALTEELDTQPPEERVTRINTSITAARAARADAINDYNSLAAQEHKAAFHDADLPARLDKNAEETLCAA</sequence>
<accession>A0ABP5IWJ1</accession>
<proteinExistence type="predicted"/>
<dbReference type="EMBL" id="BAAAPF010000003">
    <property type="protein sequence ID" value="GAA2107765.1"/>
    <property type="molecule type" value="Genomic_DNA"/>
</dbReference>
<feature type="transmembrane region" description="Helical" evidence="1">
    <location>
        <begin position="12"/>
        <end position="36"/>
    </location>
</feature>
<evidence type="ECO:0000313" key="3">
    <source>
        <dbReference type="Proteomes" id="UP001500443"/>
    </source>
</evidence>
<dbReference type="Proteomes" id="UP001500443">
    <property type="component" value="Unassembled WGS sequence"/>
</dbReference>
<protein>
    <recommendedName>
        <fullName evidence="4">Secreted protein</fullName>
    </recommendedName>
</protein>
<dbReference type="RefSeq" id="WP_344287028.1">
    <property type="nucleotide sequence ID" value="NZ_BAAAPF010000003.1"/>
</dbReference>
<keyword evidence="3" id="KW-1185">Reference proteome</keyword>
<keyword evidence="1" id="KW-0812">Transmembrane</keyword>
<evidence type="ECO:0000313" key="2">
    <source>
        <dbReference type="EMBL" id="GAA2107765.1"/>
    </source>
</evidence>
<keyword evidence="1" id="KW-1133">Transmembrane helix</keyword>
<evidence type="ECO:0008006" key="4">
    <source>
        <dbReference type="Google" id="ProtNLM"/>
    </source>
</evidence>
<keyword evidence="1" id="KW-0472">Membrane</keyword>
<comment type="caution">
    <text evidence="2">The sequence shown here is derived from an EMBL/GenBank/DDBJ whole genome shotgun (WGS) entry which is preliminary data.</text>
</comment>
<gene>
    <name evidence="2" type="ORF">GCM10009802_03100</name>
</gene>
<reference evidence="3" key="1">
    <citation type="journal article" date="2019" name="Int. J. Syst. Evol. Microbiol.">
        <title>The Global Catalogue of Microorganisms (GCM) 10K type strain sequencing project: providing services to taxonomists for standard genome sequencing and annotation.</title>
        <authorList>
            <consortium name="The Broad Institute Genomics Platform"/>
            <consortium name="The Broad Institute Genome Sequencing Center for Infectious Disease"/>
            <person name="Wu L."/>
            <person name="Ma J."/>
        </authorList>
    </citation>
    <scope>NUCLEOTIDE SEQUENCE [LARGE SCALE GENOMIC DNA]</scope>
    <source>
        <strain evidence="3">JCM 15481</strain>
    </source>
</reference>
<evidence type="ECO:0000256" key="1">
    <source>
        <dbReference type="SAM" id="Phobius"/>
    </source>
</evidence>
<organism evidence="2 3">
    <name type="scientific">Streptomyces synnematoformans</name>
    <dbReference type="NCBI Taxonomy" id="415721"/>
    <lineage>
        <taxon>Bacteria</taxon>
        <taxon>Bacillati</taxon>
        <taxon>Actinomycetota</taxon>
        <taxon>Actinomycetes</taxon>
        <taxon>Kitasatosporales</taxon>
        <taxon>Streptomycetaceae</taxon>
        <taxon>Streptomyces</taxon>
    </lineage>
</organism>